<sequence>MLAEPCGFGISQTQRQKVANKRIFVKYTSEVYSEENSKKSLEGKSNETSSCSDYGKSIRLGNNEGVLLDFR</sequence>
<evidence type="ECO:0000313" key="1">
    <source>
        <dbReference type="EMBL" id="BDG69555.1"/>
    </source>
</evidence>
<protein>
    <submittedName>
        <fullName evidence="1">Uncharacterized protein</fullName>
    </submittedName>
</protein>
<dbReference type="EMBL" id="AP025635">
    <property type="protein sequence ID" value="BDG69555.1"/>
    <property type="molecule type" value="Genomic_DNA"/>
</dbReference>
<evidence type="ECO:0000313" key="2">
    <source>
        <dbReference type="Proteomes" id="UP000831692"/>
    </source>
</evidence>
<dbReference type="Proteomes" id="UP000831692">
    <property type="component" value="Chromosome"/>
</dbReference>
<organism evidence="1 2">
    <name type="scientific">Enterococcus innesii</name>
    <dbReference type="NCBI Taxonomy" id="2839759"/>
    <lineage>
        <taxon>Bacteria</taxon>
        <taxon>Bacillati</taxon>
        <taxon>Bacillota</taxon>
        <taxon>Bacilli</taxon>
        <taxon>Lactobacillales</taxon>
        <taxon>Enterococcaceae</taxon>
        <taxon>Enterococcus</taxon>
    </lineage>
</organism>
<reference evidence="1 2" key="1">
    <citation type="submission" date="2022-03" db="EMBL/GenBank/DDBJ databases">
        <title>Complete genome sequence of Enterococcus innesii DB-1.</title>
        <authorList>
            <person name="Fukuda D."/>
            <person name="Nolasco-Hipolito C."/>
        </authorList>
    </citation>
    <scope>NUCLEOTIDE SEQUENCE [LARGE SCALE GENOMIC DNA]</scope>
    <source>
        <strain evidence="1 2">DB-1</strain>
    </source>
</reference>
<name>A0ABM7XWK6_9ENTE</name>
<keyword evidence="2" id="KW-1185">Reference proteome</keyword>
<proteinExistence type="predicted"/>
<gene>
    <name evidence="1" type="ORF">ENLAB_31190</name>
</gene>
<accession>A0ABM7XWK6</accession>